<protein>
    <recommendedName>
        <fullName evidence="2">Chromo domain-containing protein</fullName>
    </recommendedName>
</protein>
<organism evidence="3 4">
    <name type="scientific">Kwoniella shandongensis</name>
    <dbReference type="NCBI Taxonomy" id="1734106"/>
    <lineage>
        <taxon>Eukaryota</taxon>
        <taxon>Fungi</taxon>
        <taxon>Dikarya</taxon>
        <taxon>Basidiomycota</taxon>
        <taxon>Agaricomycotina</taxon>
        <taxon>Tremellomycetes</taxon>
        <taxon>Tremellales</taxon>
        <taxon>Cryptococcaceae</taxon>
        <taxon>Kwoniella</taxon>
    </lineage>
</organism>
<reference evidence="3" key="2">
    <citation type="submission" date="2024-01" db="EMBL/GenBank/DDBJ databases">
        <title>Comparative genomics of Cryptococcus and Kwoniella reveals pathogenesis evolution and contrasting modes of karyotype evolution via chromosome fusion or intercentromeric recombination.</title>
        <authorList>
            <person name="Coelho M.A."/>
            <person name="David-Palma M."/>
            <person name="Shea T."/>
            <person name="Bowers K."/>
            <person name="McGinley-Smith S."/>
            <person name="Mohammad A.W."/>
            <person name="Gnirke A."/>
            <person name="Yurkov A.M."/>
            <person name="Nowrousian M."/>
            <person name="Sun S."/>
            <person name="Cuomo C.A."/>
            <person name="Heitman J."/>
        </authorList>
    </citation>
    <scope>NUCLEOTIDE SEQUENCE</scope>
    <source>
        <strain evidence="3">CBS 12478</strain>
    </source>
</reference>
<evidence type="ECO:0000259" key="2">
    <source>
        <dbReference type="PROSITE" id="PS50013"/>
    </source>
</evidence>
<keyword evidence="4" id="KW-1185">Reference proteome</keyword>
<dbReference type="Gene3D" id="2.40.50.40">
    <property type="match status" value="1"/>
</dbReference>
<dbReference type="KEGG" id="ksn:43586531"/>
<dbReference type="RefSeq" id="XP_031863355.2">
    <property type="nucleotide sequence ID" value="XM_032002418.2"/>
</dbReference>
<proteinExistence type="predicted"/>
<dbReference type="GO" id="GO:0006338">
    <property type="term" value="P:chromatin remodeling"/>
    <property type="evidence" value="ECO:0007669"/>
    <property type="project" value="UniProtKB-ARBA"/>
</dbReference>
<dbReference type="SUPFAM" id="SSF54160">
    <property type="entry name" value="Chromo domain-like"/>
    <property type="match status" value="1"/>
</dbReference>
<feature type="domain" description="Chromo" evidence="2">
    <location>
        <begin position="66"/>
        <end position="126"/>
    </location>
</feature>
<dbReference type="CDD" id="cd00024">
    <property type="entry name" value="CD_CSD"/>
    <property type="match status" value="1"/>
</dbReference>
<dbReference type="Pfam" id="PF00385">
    <property type="entry name" value="Chromo"/>
    <property type="match status" value="1"/>
</dbReference>
<evidence type="ECO:0000313" key="4">
    <source>
        <dbReference type="Proteomes" id="UP000322225"/>
    </source>
</evidence>
<dbReference type="Proteomes" id="UP000322225">
    <property type="component" value="Chromosome 3"/>
</dbReference>
<evidence type="ECO:0000256" key="1">
    <source>
        <dbReference type="SAM" id="MobiDB-lite"/>
    </source>
</evidence>
<reference evidence="3" key="1">
    <citation type="submission" date="2017-08" db="EMBL/GenBank/DDBJ databases">
        <authorList>
            <person name="Cuomo C."/>
            <person name="Billmyre B."/>
            <person name="Heitman J."/>
        </authorList>
    </citation>
    <scope>NUCLEOTIDE SEQUENCE</scope>
    <source>
        <strain evidence="3">CBS 12478</strain>
    </source>
</reference>
<accession>A0AAJ8LG45</accession>
<dbReference type="InterPro" id="IPR016197">
    <property type="entry name" value="Chromo-like_dom_sf"/>
</dbReference>
<evidence type="ECO:0000313" key="3">
    <source>
        <dbReference type="EMBL" id="WWD17207.1"/>
    </source>
</evidence>
<gene>
    <name evidence="3" type="ORF">CI109_101645</name>
</gene>
<sequence>MLHATRMSTSSSTSSRGLASSEAESSSSSSRTSISSRRSSRKHVRASEVNNDAIAKRRKTRHSDVYVVSHILARSLEKGWSTDGRILEHQYLVRWEGYGPDDDTWEMRSGLMQGAAELVNAFDSKEHPFTIIDSRGLRPPTFLVRYGVQTFTVKSSPLYEEVWQTPAQMRSRGGLSTETVRLAISEFQQGGWSGRAASPREIQLQKDRCILAILERKDFRPKATSARFMQDYRIRWRDRRQIREEWRTKIEIANMFGEDGREFVREWNESNGYKPKPVSTIEAPPVLSEYELERKRNIEANKELMKTLGL</sequence>
<feature type="compositionally biased region" description="Low complexity" evidence="1">
    <location>
        <begin position="8"/>
        <end position="37"/>
    </location>
</feature>
<dbReference type="GeneID" id="43586531"/>
<feature type="region of interest" description="Disordered" evidence="1">
    <location>
        <begin position="1"/>
        <end position="55"/>
    </location>
</feature>
<dbReference type="AlphaFoldDB" id="A0AAJ8LG45"/>
<dbReference type="EMBL" id="CP144053">
    <property type="protein sequence ID" value="WWD17207.1"/>
    <property type="molecule type" value="Genomic_DNA"/>
</dbReference>
<dbReference type="PROSITE" id="PS50013">
    <property type="entry name" value="CHROMO_2"/>
    <property type="match status" value="1"/>
</dbReference>
<name>A0AAJ8LG45_9TREE</name>
<dbReference type="InterPro" id="IPR023780">
    <property type="entry name" value="Chromo_domain"/>
</dbReference>
<dbReference type="InterPro" id="IPR000953">
    <property type="entry name" value="Chromo/chromo_shadow_dom"/>
</dbReference>